<dbReference type="GO" id="GO:0000166">
    <property type="term" value="F:nucleotide binding"/>
    <property type="evidence" value="ECO:0007669"/>
    <property type="project" value="InterPro"/>
</dbReference>
<feature type="non-terminal residue" evidence="3">
    <location>
        <position position="97"/>
    </location>
</feature>
<keyword evidence="3" id="KW-0436">Ligase</keyword>
<evidence type="ECO:0000259" key="2">
    <source>
        <dbReference type="Pfam" id="PF01336"/>
    </source>
</evidence>
<dbReference type="PANTHER" id="PTHR42918">
    <property type="entry name" value="LYSYL-TRNA SYNTHETASE"/>
    <property type="match status" value="1"/>
</dbReference>
<dbReference type="PANTHER" id="PTHR42918:SF15">
    <property type="entry name" value="LYSINE--TRNA LIGASE, CHLOROPLASTIC_MITOCHONDRIAL"/>
    <property type="match status" value="1"/>
</dbReference>
<dbReference type="CDD" id="cd04322">
    <property type="entry name" value="LysRS_N"/>
    <property type="match status" value="1"/>
</dbReference>
<dbReference type="GO" id="GO:0000049">
    <property type="term" value="F:tRNA binding"/>
    <property type="evidence" value="ECO:0007669"/>
    <property type="project" value="TreeGrafter"/>
</dbReference>
<evidence type="ECO:0000256" key="1">
    <source>
        <dbReference type="ARBA" id="ARBA00022741"/>
    </source>
</evidence>
<dbReference type="SUPFAM" id="SSF50249">
    <property type="entry name" value="Nucleic acid-binding proteins"/>
    <property type="match status" value="1"/>
</dbReference>
<name>A0A2G9Z7I4_9BACT</name>
<reference evidence="3 4" key="1">
    <citation type="submission" date="2017-09" db="EMBL/GenBank/DDBJ databases">
        <title>Depth-based differentiation of microbial function through sediment-hosted aquifers and enrichment of novel symbionts in the deep terrestrial subsurface.</title>
        <authorList>
            <person name="Probst A.J."/>
            <person name="Ladd B."/>
            <person name="Jarett J.K."/>
            <person name="Geller-Mcgrath D.E."/>
            <person name="Sieber C.M."/>
            <person name="Emerson J.B."/>
            <person name="Anantharaman K."/>
            <person name="Thomas B.C."/>
            <person name="Malmstrom R."/>
            <person name="Stieglmeier M."/>
            <person name="Klingl A."/>
            <person name="Woyke T."/>
            <person name="Ryan C.M."/>
            <person name="Banfield J.F."/>
        </authorList>
    </citation>
    <scope>NUCLEOTIDE SEQUENCE [LARGE SCALE GENOMIC DNA]</scope>
    <source>
        <strain evidence="3">CG23_combo_of_CG06-09_8_20_14_all_39_39</strain>
    </source>
</reference>
<organism evidence="3 4">
    <name type="scientific">Candidatus Kuenenbacteria bacterium CG23_combo_of_CG06-09_8_20_14_all_39_39</name>
    <dbReference type="NCBI Taxonomy" id="1974623"/>
    <lineage>
        <taxon>Bacteria</taxon>
        <taxon>Candidatus Kueneniibacteriota</taxon>
    </lineage>
</organism>
<dbReference type="EMBL" id="PCRX01000019">
    <property type="protein sequence ID" value="PIP29081.1"/>
    <property type="molecule type" value="Genomic_DNA"/>
</dbReference>
<dbReference type="AlphaFoldDB" id="A0A2G9Z7I4"/>
<proteinExistence type="predicted"/>
<dbReference type="GO" id="GO:0005829">
    <property type="term" value="C:cytosol"/>
    <property type="evidence" value="ECO:0007669"/>
    <property type="project" value="TreeGrafter"/>
</dbReference>
<dbReference type="InterPro" id="IPR044136">
    <property type="entry name" value="Lys-tRNA-ligase_II_N"/>
</dbReference>
<dbReference type="InterPro" id="IPR012340">
    <property type="entry name" value="NA-bd_OB-fold"/>
</dbReference>
<accession>A0A2G9Z7I4</accession>
<gene>
    <name evidence="3" type="ORF">COX28_01070</name>
</gene>
<dbReference type="Proteomes" id="UP000231235">
    <property type="component" value="Unassembled WGS sequence"/>
</dbReference>
<keyword evidence="1" id="KW-0547">Nucleotide-binding</keyword>
<dbReference type="GO" id="GO:0006430">
    <property type="term" value="P:lysyl-tRNA aminoacylation"/>
    <property type="evidence" value="ECO:0007669"/>
    <property type="project" value="TreeGrafter"/>
</dbReference>
<sequence length="97" mass="10911">MKTAGRILTLRLMGKLCFAHLQDFSGKAQIAIKSDEVGAESFKFFIEHFDLGDFIGCAGEVFTTHKGEKTLLVKKFELLAKTLLPLPEKWHGLKDEE</sequence>
<dbReference type="Pfam" id="PF01336">
    <property type="entry name" value="tRNA_anti-codon"/>
    <property type="match status" value="1"/>
</dbReference>
<dbReference type="GO" id="GO:0004824">
    <property type="term" value="F:lysine-tRNA ligase activity"/>
    <property type="evidence" value="ECO:0007669"/>
    <property type="project" value="TreeGrafter"/>
</dbReference>
<evidence type="ECO:0000313" key="4">
    <source>
        <dbReference type="Proteomes" id="UP000231235"/>
    </source>
</evidence>
<comment type="caution">
    <text evidence="3">The sequence shown here is derived from an EMBL/GenBank/DDBJ whole genome shotgun (WGS) entry which is preliminary data.</text>
</comment>
<dbReference type="Gene3D" id="2.40.50.140">
    <property type="entry name" value="Nucleic acid-binding proteins"/>
    <property type="match status" value="1"/>
</dbReference>
<feature type="domain" description="OB" evidence="2">
    <location>
        <begin position="3"/>
        <end position="79"/>
    </location>
</feature>
<dbReference type="InterPro" id="IPR004365">
    <property type="entry name" value="NA-bd_OB_tRNA"/>
</dbReference>
<evidence type="ECO:0000313" key="3">
    <source>
        <dbReference type="EMBL" id="PIP29081.1"/>
    </source>
</evidence>
<protein>
    <submittedName>
        <fullName evidence="3">Lysine--tRNA ligase</fullName>
    </submittedName>
</protein>